<organism evidence="2 3">
    <name type="scientific">Actomonas aquatica</name>
    <dbReference type="NCBI Taxonomy" id="2866162"/>
    <lineage>
        <taxon>Bacteria</taxon>
        <taxon>Pseudomonadati</taxon>
        <taxon>Verrucomicrobiota</taxon>
        <taxon>Opitutia</taxon>
        <taxon>Opitutales</taxon>
        <taxon>Opitutaceae</taxon>
        <taxon>Actomonas</taxon>
    </lineage>
</organism>
<gene>
    <name evidence="2" type="ORF">K1X11_009970</name>
</gene>
<sequence length="55" mass="5783">MDLVLPIYVALCAGVGFFGRDRKLGFWGYVLVSLLFSPLIGAIVVAASAPRAPSS</sequence>
<evidence type="ECO:0000313" key="2">
    <source>
        <dbReference type="EMBL" id="WRQ89734.1"/>
    </source>
</evidence>
<proteinExistence type="predicted"/>
<dbReference type="EMBL" id="CP139781">
    <property type="protein sequence ID" value="WRQ89734.1"/>
    <property type="molecule type" value="Genomic_DNA"/>
</dbReference>
<dbReference type="RefSeq" id="WP_221032192.1">
    <property type="nucleotide sequence ID" value="NZ_CP139781.1"/>
</dbReference>
<reference evidence="2 3" key="1">
    <citation type="submission" date="2021-08" db="EMBL/GenBank/DDBJ databases">
        <authorList>
            <person name="Zhang D."/>
            <person name="Zhang A."/>
            <person name="Wang L."/>
        </authorList>
    </citation>
    <scope>NUCLEOTIDE SEQUENCE [LARGE SCALE GENOMIC DNA]</scope>
    <source>
        <strain evidence="2 3">WL0086</strain>
    </source>
</reference>
<name>A0ABZ1CDU6_9BACT</name>
<reference evidence="2 3" key="2">
    <citation type="submission" date="2023-12" db="EMBL/GenBank/DDBJ databases">
        <title>Description of an unclassified Opitutus bacterium of Verrucomicrobiota.</title>
        <authorList>
            <person name="Zhang D.-F."/>
        </authorList>
    </citation>
    <scope>NUCLEOTIDE SEQUENCE [LARGE SCALE GENOMIC DNA]</scope>
    <source>
        <strain evidence="2 3">WL0086</strain>
    </source>
</reference>
<dbReference type="Proteomes" id="UP000738431">
    <property type="component" value="Chromosome"/>
</dbReference>
<evidence type="ECO:0000256" key="1">
    <source>
        <dbReference type="SAM" id="Phobius"/>
    </source>
</evidence>
<protein>
    <submittedName>
        <fullName evidence="2">Uncharacterized protein</fullName>
    </submittedName>
</protein>
<accession>A0ABZ1CDU6</accession>
<feature type="transmembrane region" description="Helical" evidence="1">
    <location>
        <begin position="26"/>
        <end position="49"/>
    </location>
</feature>
<keyword evidence="1" id="KW-0472">Membrane</keyword>
<keyword evidence="3" id="KW-1185">Reference proteome</keyword>
<evidence type="ECO:0000313" key="3">
    <source>
        <dbReference type="Proteomes" id="UP000738431"/>
    </source>
</evidence>
<keyword evidence="1" id="KW-0812">Transmembrane</keyword>
<keyword evidence="1" id="KW-1133">Transmembrane helix</keyword>